<proteinExistence type="predicted"/>
<evidence type="ECO:0000256" key="1">
    <source>
        <dbReference type="SAM" id="MobiDB-lite"/>
    </source>
</evidence>
<organism evidence="2 3">
    <name type="scientific">Stephania cephalantha</name>
    <dbReference type="NCBI Taxonomy" id="152367"/>
    <lineage>
        <taxon>Eukaryota</taxon>
        <taxon>Viridiplantae</taxon>
        <taxon>Streptophyta</taxon>
        <taxon>Embryophyta</taxon>
        <taxon>Tracheophyta</taxon>
        <taxon>Spermatophyta</taxon>
        <taxon>Magnoliopsida</taxon>
        <taxon>Ranunculales</taxon>
        <taxon>Menispermaceae</taxon>
        <taxon>Menispermoideae</taxon>
        <taxon>Cissampelideae</taxon>
        <taxon>Stephania</taxon>
    </lineage>
</organism>
<comment type="caution">
    <text evidence="2">The sequence shown here is derived from an EMBL/GenBank/DDBJ whole genome shotgun (WGS) entry which is preliminary data.</text>
</comment>
<feature type="region of interest" description="Disordered" evidence="1">
    <location>
        <begin position="160"/>
        <end position="216"/>
    </location>
</feature>
<dbReference type="AlphaFoldDB" id="A0AAP0HS82"/>
<protein>
    <submittedName>
        <fullName evidence="2">Uncharacterized protein</fullName>
    </submittedName>
</protein>
<reference evidence="2 3" key="1">
    <citation type="submission" date="2024-01" db="EMBL/GenBank/DDBJ databases">
        <title>Genome assemblies of Stephania.</title>
        <authorList>
            <person name="Yang L."/>
        </authorList>
    </citation>
    <scope>NUCLEOTIDE SEQUENCE [LARGE SCALE GENOMIC DNA]</scope>
    <source>
        <strain evidence="2">JXDWG</strain>
        <tissue evidence="2">Leaf</tissue>
    </source>
</reference>
<dbReference type="EMBL" id="JBBNAG010000011">
    <property type="protein sequence ID" value="KAK9095172.1"/>
    <property type="molecule type" value="Genomic_DNA"/>
</dbReference>
<feature type="compositionally biased region" description="Basic and acidic residues" evidence="1">
    <location>
        <begin position="181"/>
        <end position="201"/>
    </location>
</feature>
<evidence type="ECO:0000313" key="3">
    <source>
        <dbReference type="Proteomes" id="UP001419268"/>
    </source>
</evidence>
<gene>
    <name evidence="2" type="ORF">Scep_026641</name>
</gene>
<feature type="compositionally biased region" description="Polar residues" evidence="1">
    <location>
        <begin position="202"/>
        <end position="216"/>
    </location>
</feature>
<name>A0AAP0HS82_9MAGN</name>
<sequence>MDGKAAEASNRSNPDPDFGDFSLNFEIPGSSSSLSIPSEPPDIRNWFSSYIYESPSLDSENGFEFGAAKAVGSGKLGACFREEDRVREGHEEESRVRVSDCGGEIFSGDDEGLDCLENYKGNQFIEGDVFVSNIGEYQNVDEPSKNVSFPFKEDVAPCLENEHSPETHRTRATSSGNLLGREMHKRDNLRDAHREEDDRLSCQRNANSGMSAESSLKTFTLQATDCREESSELKENGFISVKKNKHASENCSGVLRRISRKNHAANGVHKTVGRRPLSERTNARLDVEISETAGKWRCPQKTKPDFGPPMKQLRLERWVHRVQ</sequence>
<evidence type="ECO:0000313" key="2">
    <source>
        <dbReference type="EMBL" id="KAK9095172.1"/>
    </source>
</evidence>
<dbReference type="Proteomes" id="UP001419268">
    <property type="component" value="Unassembled WGS sequence"/>
</dbReference>
<accession>A0AAP0HS82</accession>
<feature type="compositionally biased region" description="Basic and acidic residues" evidence="1">
    <location>
        <begin position="160"/>
        <end position="169"/>
    </location>
</feature>
<feature type="region of interest" description="Disordered" evidence="1">
    <location>
        <begin position="1"/>
        <end position="23"/>
    </location>
</feature>
<dbReference type="PANTHER" id="PTHR36368:SF1">
    <property type="entry name" value="ATP-DEPENDENT CASEINOLYTIC PROTEASE_CROTONASE FAMILY PROTEIN"/>
    <property type="match status" value="1"/>
</dbReference>
<keyword evidence="3" id="KW-1185">Reference proteome</keyword>
<dbReference type="PANTHER" id="PTHR36368">
    <property type="entry name" value="ATP-DEPENDENT CASEINOLYTIC PROTEASE/CROTONASE FAMILY PROTEIN"/>
    <property type="match status" value="1"/>
</dbReference>